<reference evidence="2 3" key="1">
    <citation type="journal article" date="2023" name="Plants (Basel)">
        <title>Bridging the Gap: Combining Genomics and Transcriptomics Approaches to Understand Stylosanthes scabra, an Orphan Legume from the Brazilian Caatinga.</title>
        <authorList>
            <person name="Ferreira-Neto J.R.C."/>
            <person name="da Silva M.D."/>
            <person name="Binneck E."/>
            <person name="de Melo N.F."/>
            <person name="da Silva R.H."/>
            <person name="de Melo A.L.T.M."/>
            <person name="Pandolfi V."/>
            <person name="Bustamante F.O."/>
            <person name="Brasileiro-Vidal A.C."/>
            <person name="Benko-Iseppon A.M."/>
        </authorList>
    </citation>
    <scope>NUCLEOTIDE SEQUENCE [LARGE SCALE GENOMIC DNA]</scope>
    <source>
        <tissue evidence="2">Leaves</tissue>
    </source>
</reference>
<accession>A0ABU6XJ33</accession>
<feature type="compositionally biased region" description="Basic and acidic residues" evidence="1">
    <location>
        <begin position="40"/>
        <end position="54"/>
    </location>
</feature>
<protein>
    <submittedName>
        <fullName evidence="2">Uncharacterized protein</fullName>
    </submittedName>
</protein>
<dbReference type="Proteomes" id="UP001341840">
    <property type="component" value="Unassembled WGS sequence"/>
</dbReference>
<name>A0ABU6XJ33_9FABA</name>
<keyword evidence="3" id="KW-1185">Reference proteome</keyword>
<evidence type="ECO:0000313" key="3">
    <source>
        <dbReference type="Proteomes" id="UP001341840"/>
    </source>
</evidence>
<evidence type="ECO:0000256" key="1">
    <source>
        <dbReference type="SAM" id="MobiDB-lite"/>
    </source>
</evidence>
<evidence type="ECO:0000313" key="2">
    <source>
        <dbReference type="EMBL" id="MED6198075.1"/>
    </source>
</evidence>
<dbReference type="EMBL" id="JASCZI010212033">
    <property type="protein sequence ID" value="MED6198075.1"/>
    <property type="molecule type" value="Genomic_DNA"/>
</dbReference>
<gene>
    <name evidence="2" type="ORF">PIB30_062645</name>
</gene>
<comment type="caution">
    <text evidence="2">The sequence shown here is derived from an EMBL/GenBank/DDBJ whole genome shotgun (WGS) entry which is preliminary data.</text>
</comment>
<feature type="region of interest" description="Disordered" evidence="1">
    <location>
        <begin position="37"/>
        <end position="61"/>
    </location>
</feature>
<feature type="region of interest" description="Disordered" evidence="1">
    <location>
        <begin position="217"/>
        <end position="320"/>
    </location>
</feature>
<proteinExistence type="predicted"/>
<feature type="compositionally biased region" description="Pro residues" evidence="1">
    <location>
        <begin position="222"/>
        <end position="233"/>
    </location>
</feature>
<sequence length="333" mass="35592">MIRQDWWRLQARFHGEGSGSGDDSSCRAADMAESGLLPVREIEKERNRSRDTEGRGLPTATGWTADTAAGVLLSLLGGGGDFPSRRRRQRRTASPENSFVVLPCQRRRRSSSRVWVVAVWMGAALGLEEGVGGERAASGLQMKGGLCSTKDILKFSSALPSDKSDGMLFQWQCPPGARAVSTDSLSSACLDASAEPDTSCTRTPFTDARHYRSLFSRRRVAPPTPPHHLSPPPSDDEPFEGAYDPAADLEGDPEESYPGPIDYPAAHDAYSSDASHGSERVSVSAGSAPSSRHSSDDSSASGSLGYDEASRGSVNSCASDDDLVNRYFAGTFP</sequence>
<feature type="compositionally biased region" description="Low complexity" evidence="1">
    <location>
        <begin position="266"/>
        <end position="303"/>
    </location>
</feature>
<organism evidence="2 3">
    <name type="scientific">Stylosanthes scabra</name>
    <dbReference type="NCBI Taxonomy" id="79078"/>
    <lineage>
        <taxon>Eukaryota</taxon>
        <taxon>Viridiplantae</taxon>
        <taxon>Streptophyta</taxon>
        <taxon>Embryophyta</taxon>
        <taxon>Tracheophyta</taxon>
        <taxon>Spermatophyta</taxon>
        <taxon>Magnoliopsida</taxon>
        <taxon>eudicotyledons</taxon>
        <taxon>Gunneridae</taxon>
        <taxon>Pentapetalae</taxon>
        <taxon>rosids</taxon>
        <taxon>fabids</taxon>
        <taxon>Fabales</taxon>
        <taxon>Fabaceae</taxon>
        <taxon>Papilionoideae</taxon>
        <taxon>50 kb inversion clade</taxon>
        <taxon>dalbergioids sensu lato</taxon>
        <taxon>Dalbergieae</taxon>
        <taxon>Pterocarpus clade</taxon>
        <taxon>Stylosanthes</taxon>
    </lineage>
</organism>